<sequence>MDKSQKILTKISIVTRDIEENYPELQKYLSETRSTLPNGSSETESLDTSDLENYLNELKEIRDRYKEEGH</sequence>
<keyword evidence="3" id="KW-1185">Reference proteome</keyword>
<feature type="compositionally biased region" description="Polar residues" evidence="1">
    <location>
        <begin position="30"/>
        <end position="43"/>
    </location>
</feature>
<evidence type="ECO:0000313" key="3">
    <source>
        <dbReference type="Proteomes" id="UP000014962"/>
    </source>
</evidence>
<accession>S7WYW5</accession>
<evidence type="ECO:0000313" key="2">
    <source>
        <dbReference type="EMBL" id="EPR71974.1"/>
    </source>
</evidence>
<comment type="caution">
    <text evidence="2">The sequence shown here is derived from an EMBL/GenBank/DDBJ whole genome shotgun (WGS) entry which is preliminary data.</text>
</comment>
<dbReference type="RefSeq" id="WP_020897005.1">
    <property type="nucleotide sequence ID" value="NZ_ATMR01000134.1"/>
</dbReference>
<organism evidence="2 3">
    <name type="scientific">Winogradskyella psychrotolerans RS-3</name>
    <dbReference type="NCBI Taxonomy" id="641526"/>
    <lineage>
        <taxon>Bacteria</taxon>
        <taxon>Pseudomonadati</taxon>
        <taxon>Bacteroidota</taxon>
        <taxon>Flavobacteriia</taxon>
        <taxon>Flavobacteriales</taxon>
        <taxon>Flavobacteriaceae</taxon>
        <taxon>Winogradskyella</taxon>
    </lineage>
</organism>
<protein>
    <submittedName>
        <fullName evidence="2">Uncharacterized protein</fullName>
    </submittedName>
</protein>
<gene>
    <name evidence="2" type="ORF">ADIWIN_3060</name>
</gene>
<dbReference type="OrthoDB" id="680581at2"/>
<evidence type="ECO:0000256" key="1">
    <source>
        <dbReference type="SAM" id="MobiDB-lite"/>
    </source>
</evidence>
<dbReference type="PATRIC" id="fig|641526.4.peg.3033"/>
<reference evidence="2 3" key="1">
    <citation type="journal article" date="2013" name="Genome Announc.">
        <title>Draft Genome Sequence of Winogradskyella psychrotolerans RS-3T, Isolated from the Marine Transect of Kongsfjorden, Ny-Alesund, Svalbard, Arctic Ocean.</title>
        <authorList>
            <person name="Kumar Pinnaka A."/>
            <person name="Ara S."/>
            <person name="Singh A."/>
            <person name="Shivaji S."/>
        </authorList>
    </citation>
    <scope>NUCLEOTIDE SEQUENCE [LARGE SCALE GENOMIC DNA]</scope>
    <source>
        <strain evidence="2 3">RS-3</strain>
    </source>
</reference>
<name>S7WYW5_9FLAO</name>
<feature type="region of interest" description="Disordered" evidence="1">
    <location>
        <begin position="30"/>
        <end position="52"/>
    </location>
</feature>
<proteinExistence type="predicted"/>
<dbReference type="Proteomes" id="UP000014962">
    <property type="component" value="Unassembled WGS sequence"/>
</dbReference>
<dbReference type="EMBL" id="ATMR01000134">
    <property type="protein sequence ID" value="EPR71974.1"/>
    <property type="molecule type" value="Genomic_DNA"/>
</dbReference>
<dbReference type="AlphaFoldDB" id="S7WYW5"/>